<dbReference type="AlphaFoldDB" id="A0A1D9NXP6"/>
<keyword evidence="3" id="KW-0237">DNA synthesis</keyword>
<dbReference type="Pfam" id="PF12637">
    <property type="entry name" value="TSCPD"/>
    <property type="match status" value="1"/>
</dbReference>
<accession>A0A1D9NXP6</accession>
<protein>
    <recommendedName>
        <fullName evidence="2">ribonucleoside-diphosphate reductase</fullName>
        <ecNumber evidence="2">1.17.4.1</ecNumber>
    </recommendedName>
</protein>
<name>A0A1D9NXP6_9FIRM</name>
<dbReference type="InterPro" id="IPR023806">
    <property type="entry name" value="CHP03905"/>
</dbReference>
<dbReference type="GO" id="GO:0004748">
    <property type="term" value="F:ribonucleoside-diphosphate reductase activity, thioredoxin disulfide as acceptor"/>
    <property type="evidence" value="ECO:0007669"/>
    <property type="project" value="UniProtKB-EC"/>
</dbReference>
<evidence type="ECO:0000313" key="7">
    <source>
        <dbReference type="EMBL" id="AOZ95059.1"/>
    </source>
</evidence>
<keyword evidence="4" id="KW-0547">Nucleotide-binding</keyword>
<dbReference type="EMBL" id="CP017831">
    <property type="protein sequence ID" value="AOZ95059.1"/>
    <property type="molecule type" value="Genomic_DNA"/>
</dbReference>
<reference evidence="8" key="1">
    <citation type="submission" date="2016-10" db="EMBL/GenBank/DDBJ databases">
        <title>The complete genome sequence of the rumen bacterium Butyrivibrio hungatei MB2003.</title>
        <authorList>
            <person name="Palevich N."/>
            <person name="Kelly W.J."/>
            <person name="Leahy S.C."/>
            <person name="Altermann E."/>
            <person name="Rakonjac J."/>
            <person name="Attwood G.T."/>
        </authorList>
    </citation>
    <scope>NUCLEOTIDE SEQUENCE [LARGE SCALE GENOMIC DNA]</scope>
    <source>
        <strain evidence="8">MB2003</strain>
    </source>
</reference>
<dbReference type="RefSeq" id="WP_071174884.1">
    <property type="nucleotide sequence ID" value="NZ_CP017831.1"/>
</dbReference>
<feature type="domain" description="TSCPD" evidence="6">
    <location>
        <begin position="3"/>
        <end position="78"/>
    </location>
</feature>
<dbReference type="EC" id="1.17.4.1" evidence="2"/>
<evidence type="ECO:0000256" key="2">
    <source>
        <dbReference type="ARBA" id="ARBA00012274"/>
    </source>
</evidence>
<keyword evidence="8" id="KW-1185">Reference proteome</keyword>
<dbReference type="GO" id="GO:0000166">
    <property type="term" value="F:nucleotide binding"/>
    <property type="evidence" value="ECO:0007669"/>
    <property type="project" value="UniProtKB-KW"/>
</dbReference>
<dbReference type="Proteomes" id="UP000179284">
    <property type="component" value="Chromosome I"/>
</dbReference>
<proteinExistence type="inferred from homology"/>
<dbReference type="InterPro" id="IPR024434">
    <property type="entry name" value="TSCPD_dom"/>
</dbReference>
<dbReference type="KEGG" id="bhu:bhn_I0023"/>
<organism evidence="7 8">
    <name type="scientific">Butyrivibrio hungatei</name>
    <dbReference type="NCBI Taxonomy" id="185008"/>
    <lineage>
        <taxon>Bacteria</taxon>
        <taxon>Bacillati</taxon>
        <taxon>Bacillota</taxon>
        <taxon>Clostridia</taxon>
        <taxon>Lachnospirales</taxon>
        <taxon>Lachnospiraceae</taxon>
        <taxon>Butyrivibrio</taxon>
    </lineage>
</organism>
<comment type="similarity">
    <text evidence="1">Belongs to the ribonucleoside diphosphate reductase class-2 family.</text>
</comment>
<evidence type="ECO:0000313" key="8">
    <source>
        <dbReference type="Proteomes" id="UP000179284"/>
    </source>
</evidence>
<evidence type="ECO:0000256" key="4">
    <source>
        <dbReference type="ARBA" id="ARBA00022741"/>
    </source>
</evidence>
<dbReference type="GO" id="GO:0071897">
    <property type="term" value="P:DNA biosynthetic process"/>
    <property type="evidence" value="ECO:0007669"/>
    <property type="project" value="UniProtKB-KW"/>
</dbReference>
<gene>
    <name evidence="7" type="ORF">bhn_I0023</name>
</gene>
<evidence type="ECO:0000256" key="3">
    <source>
        <dbReference type="ARBA" id="ARBA00022634"/>
    </source>
</evidence>
<evidence type="ECO:0000259" key="6">
    <source>
        <dbReference type="Pfam" id="PF12637"/>
    </source>
</evidence>
<evidence type="ECO:0000256" key="1">
    <source>
        <dbReference type="ARBA" id="ARBA00007405"/>
    </source>
</evidence>
<sequence>MIYKTKGTCSTQIDIEVEGGIIKAVSFTNGCNGNLQGVSRLVEGMKCEDAIAKLRGIKCGAKNTSCPDQLSYAIEEAMKQAQ</sequence>
<dbReference type="NCBIfam" id="TIGR03905">
    <property type="entry name" value="TIGR03905_4_Cys"/>
    <property type="match status" value="1"/>
</dbReference>
<dbReference type="OrthoDB" id="9801525at2"/>
<comment type="catalytic activity">
    <reaction evidence="5">
        <text>a 2'-deoxyribonucleoside 5'-diphosphate + [thioredoxin]-disulfide + H2O = a ribonucleoside 5'-diphosphate + [thioredoxin]-dithiol</text>
        <dbReference type="Rhea" id="RHEA:23252"/>
        <dbReference type="Rhea" id="RHEA-COMP:10698"/>
        <dbReference type="Rhea" id="RHEA-COMP:10700"/>
        <dbReference type="ChEBI" id="CHEBI:15377"/>
        <dbReference type="ChEBI" id="CHEBI:29950"/>
        <dbReference type="ChEBI" id="CHEBI:50058"/>
        <dbReference type="ChEBI" id="CHEBI:57930"/>
        <dbReference type="ChEBI" id="CHEBI:73316"/>
        <dbReference type="EC" id="1.17.4.1"/>
    </reaction>
</comment>
<evidence type="ECO:0000256" key="5">
    <source>
        <dbReference type="ARBA" id="ARBA00047754"/>
    </source>
</evidence>